<feature type="compositionally biased region" description="Polar residues" evidence="1">
    <location>
        <begin position="154"/>
        <end position="163"/>
    </location>
</feature>
<feature type="region of interest" description="Disordered" evidence="1">
    <location>
        <begin position="652"/>
        <end position="697"/>
    </location>
</feature>
<proteinExistence type="predicted"/>
<dbReference type="EMBL" id="HBHW01030470">
    <property type="protein sequence ID" value="CAE0055554.1"/>
    <property type="molecule type" value="Transcribed_RNA"/>
</dbReference>
<feature type="compositionally biased region" description="Polar residues" evidence="1">
    <location>
        <begin position="675"/>
        <end position="686"/>
    </location>
</feature>
<name>A0A7S3EHT9_9RHOD</name>
<feature type="region of interest" description="Disordered" evidence="1">
    <location>
        <begin position="154"/>
        <end position="184"/>
    </location>
</feature>
<evidence type="ECO:0000313" key="2">
    <source>
        <dbReference type="EMBL" id="CAE0055554.1"/>
    </source>
</evidence>
<organism evidence="2">
    <name type="scientific">Rhodosorus marinus</name>
    <dbReference type="NCBI Taxonomy" id="101924"/>
    <lineage>
        <taxon>Eukaryota</taxon>
        <taxon>Rhodophyta</taxon>
        <taxon>Stylonematophyceae</taxon>
        <taxon>Stylonematales</taxon>
        <taxon>Stylonemataceae</taxon>
        <taxon>Rhodosorus</taxon>
    </lineage>
</organism>
<gene>
    <name evidence="2" type="ORF">RMAR00112_LOCUS23585</name>
</gene>
<reference evidence="2" key="1">
    <citation type="submission" date="2021-01" db="EMBL/GenBank/DDBJ databases">
        <authorList>
            <person name="Corre E."/>
            <person name="Pelletier E."/>
            <person name="Niang G."/>
            <person name="Scheremetjew M."/>
            <person name="Finn R."/>
            <person name="Kale V."/>
            <person name="Holt S."/>
            <person name="Cochrane G."/>
            <person name="Meng A."/>
            <person name="Brown T."/>
            <person name="Cohen L."/>
        </authorList>
    </citation>
    <scope>NUCLEOTIDE SEQUENCE</scope>
    <source>
        <strain evidence="2">CCMP 769</strain>
    </source>
</reference>
<feature type="compositionally biased region" description="Basic and acidic residues" evidence="1">
    <location>
        <begin position="36"/>
        <end position="57"/>
    </location>
</feature>
<protein>
    <submittedName>
        <fullName evidence="2">Uncharacterized protein</fullName>
    </submittedName>
</protein>
<evidence type="ECO:0000256" key="1">
    <source>
        <dbReference type="SAM" id="MobiDB-lite"/>
    </source>
</evidence>
<feature type="region of interest" description="Disordered" evidence="1">
    <location>
        <begin position="19"/>
        <end position="109"/>
    </location>
</feature>
<dbReference type="AlphaFoldDB" id="A0A7S3EHT9"/>
<sequence>MHRFGGLLWRRAPLAGTGRRYASSQLKRGIRNAASTDRREKQGGDESASSDHGERPDQMAGGLLEQPPAPSDGVSDQSDELFDRIKDIGTLGPPSSFEDNQTQAAKQEEAVRDFQQELKHMASISKRSGGSRGSSEAGPLGLAEDARKVDREQGNQFGVQEDSSSMRERSKVSTSERTSPGMEQDTLMSLLAGRGDTADRAAMVIREIEKSASISSSAKLRTIERIVREDFDFNRKLVSSLISGYSIAGDYGGSGKLFLSLPQNAKTGSVSRSWLSANLNVKNAPAMADIASAMFYSKTYMTNEQMDEVVNLLISFEMYEEVMRVLGQQATLFPPERIACVRNNILKAITHLVDEDMHDFAAYQLVSVLSKSGLTFDRAILEAAVKCMAGEPARIEATIASVQETASRTPSDKTWEVLANAYASLGDILSTNLTIARAAYAGARYVGPRVVIRLYGRSGQTAGVLREFQSIKKPSLGDFNLILRSGLPAEQVLPEIHRKSLIPNGETFGILSAIVYKRRGADLKAISRIVNSMRAVKVDVHDVEYKRELFTELVNTYDEEEVLRVLGFLDQFSHDSGRDVASRLIRALVRCDKLEEAEKITAKRELNDIGKEALSFGYMRRGNVKAAEVWANTVDERSEALENAISRGSEVIPQSKTWSPSAKRKRSQELKPTKSFLTSLEKQPNVSEAPHQEWWTI</sequence>
<accession>A0A7S3EHT9</accession>